<name>A0A0B2UI27_9GAMM</name>
<gene>
    <name evidence="1" type="ORF">DH17_00320</name>
</gene>
<evidence type="ECO:0000313" key="2">
    <source>
        <dbReference type="Proteomes" id="UP000031012"/>
    </source>
</evidence>
<proteinExistence type="predicted"/>
<dbReference type="RefSeq" id="WP_032003958.1">
    <property type="nucleotide sequence ID" value="NZ_JAYWYD010000001.1"/>
</dbReference>
<dbReference type="EMBL" id="JHQK01000001">
    <property type="protein sequence ID" value="KHN68697.1"/>
    <property type="molecule type" value="Genomic_DNA"/>
</dbReference>
<accession>A0A0B2UI27</accession>
<reference evidence="1 2" key="1">
    <citation type="submission" date="2014-03" db="EMBL/GenBank/DDBJ databases">
        <title>Genome sequence of the diesel-degrader and plant-growth promoter Acinetobacter oleivorans PF-1 isolated from the roots of poplar tree.</title>
        <authorList>
            <person name="Gkorezis P."/>
            <person name="van Hamme J."/>
            <person name="Rineau F."/>
            <person name="Vangronsveld J."/>
            <person name="Francetti A."/>
        </authorList>
    </citation>
    <scope>NUCLEOTIDE SEQUENCE [LARGE SCALE GENOMIC DNA]</scope>
    <source>
        <strain evidence="1 2">PF1</strain>
    </source>
</reference>
<comment type="caution">
    <text evidence="1">The sequence shown here is derived from an EMBL/GenBank/DDBJ whole genome shotgun (WGS) entry which is preliminary data.</text>
</comment>
<dbReference type="AlphaFoldDB" id="A0A0B2UI27"/>
<dbReference type="Proteomes" id="UP000031012">
    <property type="component" value="Unassembled WGS sequence"/>
</dbReference>
<organism evidence="1 2">
    <name type="scientific">Acinetobacter oleivorans</name>
    <dbReference type="NCBI Taxonomy" id="1148157"/>
    <lineage>
        <taxon>Bacteria</taxon>
        <taxon>Pseudomonadati</taxon>
        <taxon>Pseudomonadota</taxon>
        <taxon>Gammaproteobacteria</taxon>
        <taxon>Moraxellales</taxon>
        <taxon>Moraxellaceae</taxon>
        <taxon>Acinetobacter</taxon>
    </lineage>
</organism>
<sequence length="75" mass="8591">MKKHPNKHIREAIEYAIENGWDVVETGKSGHAFCRLKCVLGHAEHQMSVWSTPKDPETHAKQILRKVKQCNGDEL</sequence>
<protein>
    <submittedName>
        <fullName evidence="1">Uncharacterized protein</fullName>
    </submittedName>
</protein>
<evidence type="ECO:0000313" key="1">
    <source>
        <dbReference type="EMBL" id="KHN68697.1"/>
    </source>
</evidence>